<proteinExistence type="predicted"/>
<evidence type="ECO:0000256" key="1">
    <source>
        <dbReference type="ARBA" id="ARBA00022729"/>
    </source>
</evidence>
<evidence type="ECO:0000313" key="4">
    <source>
        <dbReference type="EMBL" id="CAD1818408.1"/>
    </source>
</evidence>
<accession>A0A6V7NIS3</accession>
<dbReference type="GO" id="GO:0009506">
    <property type="term" value="C:plasmodesma"/>
    <property type="evidence" value="ECO:0007669"/>
    <property type="project" value="UniProtKB-ARBA"/>
</dbReference>
<gene>
    <name evidence="4" type="ORF">CB5_LOCUS1619</name>
</gene>
<organism evidence="4">
    <name type="scientific">Ananas comosus var. bracteatus</name>
    <name type="common">red pineapple</name>
    <dbReference type="NCBI Taxonomy" id="296719"/>
    <lineage>
        <taxon>Eukaryota</taxon>
        <taxon>Viridiplantae</taxon>
        <taxon>Streptophyta</taxon>
        <taxon>Embryophyta</taxon>
        <taxon>Tracheophyta</taxon>
        <taxon>Spermatophyta</taxon>
        <taxon>Magnoliopsida</taxon>
        <taxon>Liliopsida</taxon>
        <taxon>Poales</taxon>
        <taxon>Bromeliaceae</taxon>
        <taxon>Bromelioideae</taxon>
        <taxon>Ananas</taxon>
    </lineage>
</organism>
<keyword evidence="1 2" id="KW-0732">Signal</keyword>
<feature type="domain" description="X8" evidence="3">
    <location>
        <begin position="30"/>
        <end position="114"/>
    </location>
</feature>
<dbReference type="Pfam" id="PF07983">
    <property type="entry name" value="X8"/>
    <property type="match status" value="1"/>
</dbReference>
<dbReference type="AlphaFoldDB" id="A0A6V7NIS3"/>
<dbReference type="PANTHER" id="PTHR31044">
    <property type="entry name" value="BETA-1,3 GLUCANASE"/>
    <property type="match status" value="1"/>
</dbReference>
<dbReference type="Gene3D" id="1.20.58.1040">
    <property type="match status" value="1"/>
</dbReference>
<feature type="signal peptide" evidence="2">
    <location>
        <begin position="1"/>
        <end position="27"/>
    </location>
</feature>
<evidence type="ECO:0000256" key="2">
    <source>
        <dbReference type="SAM" id="SignalP"/>
    </source>
</evidence>
<dbReference type="PANTHER" id="PTHR31044:SF57">
    <property type="entry name" value="CARBOHYDRATE-BINDING X8 DOMAIN SUPERFAMILY PROTEIN"/>
    <property type="match status" value="1"/>
</dbReference>
<dbReference type="InterPro" id="IPR012946">
    <property type="entry name" value="X8"/>
</dbReference>
<name>A0A6V7NIS3_ANACO</name>
<sequence length="115" mass="12673">MPLPTISLVIMFLFLMITGGNVNFVNGQKNWCVANPSTADNALLDNLHFACSIVDCSIMLGKKGLCFYPDNLISHASLAMNLYYQTKGRNSWNCHFNGTGLIVLTDPSYGKCKYA</sequence>
<dbReference type="EMBL" id="LR862139">
    <property type="protein sequence ID" value="CAD1818408.1"/>
    <property type="molecule type" value="Genomic_DNA"/>
</dbReference>
<reference evidence="4" key="1">
    <citation type="submission" date="2020-07" db="EMBL/GenBank/DDBJ databases">
        <authorList>
            <person name="Lin J."/>
        </authorList>
    </citation>
    <scope>NUCLEOTIDE SEQUENCE</scope>
</reference>
<dbReference type="SMART" id="SM00768">
    <property type="entry name" value="X8"/>
    <property type="match status" value="1"/>
</dbReference>
<dbReference type="InterPro" id="IPR044788">
    <property type="entry name" value="X8_dom_prot"/>
</dbReference>
<protein>
    <recommendedName>
        <fullName evidence="3">X8 domain-containing protein</fullName>
    </recommendedName>
</protein>
<evidence type="ECO:0000259" key="3">
    <source>
        <dbReference type="SMART" id="SM00768"/>
    </source>
</evidence>
<feature type="chain" id="PRO_5027757620" description="X8 domain-containing protein" evidence="2">
    <location>
        <begin position="28"/>
        <end position="115"/>
    </location>
</feature>